<name>A0ABW5ZW67_9FLAO</name>
<keyword evidence="2" id="KW-1185">Reference proteome</keyword>
<proteinExistence type="predicted"/>
<dbReference type="EMBL" id="JBHUOS010000010">
    <property type="protein sequence ID" value="MFD2916797.1"/>
    <property type="molecule type" value="Genomic_DNA"/>
</dbReference>
<evidence type="ECO:0008006" key="3">
    <source>
        <dbReference type="Google" id="ProtNLM"/>
    </source>
</evidence>
<gene>
    <name evidence="1" type="ORF">ACFS29_14165</name>
</gene>
<dbReference type="RefSeq" id="WP_194506342.1">
    <property type="nucleotide sequence ID" value="NZ_JADILU010000001.1"/>
</dbReference>
<dbReference type="Proteomes" id="UP001597548">
    <property type="component" value="Unassembled WGS sequence"/>
</dbReference>
<reference evidence="2" key="1">
    <citation type="journal article" date="2019" name="Int. J. Syst. Evol. Microbiol.">
        <title>The Global Catalogue of Microorganisms (GCM) 10K type strain sequencing project: providing services to taxonomists for standard genome sequencing and annotation.</title>
        <authorList>
            <consortium name="The Broad Institute Genomics Platform"/>
            <consortium name="The Broad Institute Genome Sequencing Center for Infectious Disease"/>
            <person name="Wu L."/>
            <person name="Ma J."/>
        </authorList>
    </citation>
    <scope>NUCLEOTIDE SEQUENCE [LARGE SCALE GENOMIC DNA]</scope>
    <source>
        <strain evidence="2">KCTC 32514</strain>
    </source>
</reference>
<evidence type="ECO:0000313" key="1">
    <source>
        <dbReference type="EMBL" id="MFD2916797.1"/>
    </source>
</evidence>
<organism evidence="1 2">
    <name type="scientific">Psychroserpens luteus</name>
    <dbReference type="NCBI Taxonomy" id="1434066"/>
    <lineage>
        <taxon>Bacteria</taxon>
        <taxon>Pseudomonadati</taxon>
        <taxon>Bacteroidota</taxon>
        <taxon>Flavobacteriia</taxon>
        <taxon>Flavobacteriales</taxon>
        <taxon>Flavobacteriaceae</taxon>
        <taxon>Psychroserpens</taxon>
    </lineage>
</organism>
<accession>A0ABW5ZW67</accession>
<protein>
    <recommendedName>
        <fullName evidence="3">HEAT repeat-containing protein</fullName>
    </recommendedName>
</protein>
<comment type="caution">
    <text evidence="1">The sequence shown here is derived from an EMBL/GenBank/DDBJ whole genome shotgun (WGS) entry which is preliminary data.</text>
</comment>
<evidence type="ECO:0000313" key="2">
    <source>
        <dbReference type="Proteomes" id="UP001597548"/>
    </source>
</evidence>
<sequence length="62" mass="7062">MASYNLSKPKRDQLVGQINLEIANDLSLGKTENIITYFSNEDTYIRKIGYLTIGKLLIKKDV</sequence>